<sequence>MRGTGPYLAYHAWPRHWPVLSRMRQEHVGNLIQFPRLASPQYSIWKCTYILV</sequence>
<organism evidence="1">
    <name type="scientific">Manihot esculenta</name>
    <name type="common">Cassava</name>
    <name type="synonym">Jatropha manihot</name>
    <dbReference type="NCBI Taxonomy" id="3983"/>
    <lineage>
        <taxon>Eukaryota</taxon>
        <taxon>Viridiplantae</taxon>
        <taxon>Streptophyta</taxon>
        <taxon>Embryophyta</taxon>
        <taxon>Tracheophyta</taxon>
        <taxon>Spermatophyta</taxon>
        <taxon>Magnoliopsida</taxon>
        <taxon>eudicotyledons</taxon>
        <taxon>Gunneridae</taxon>
        <taxon>Pentapetalae</taxon>
        <taxon>rosids</taxon>
        <taxon>fabids</taxon>
        <taxon>Malpighiales</taxon>
        <taxon>Euphorbiaceae</taxon>
        <taxon>Crotonoideae</taxon>
        <taxon>Manihoteae</taxon>
        <taxon>Manihot</taxon>
    </lineage>
</organism>
<gene>
    <name evidence="1" type="ORF">MANES_03G075100</name>
</gene>
<protein>
    <submittedName>
        <fullName evidence="1">Uncharacterized protein</fullName>
    </submittedName>
</protein>
<reference evidence="1" key="1">
    <citation type="submission" date="2016-02" db="EMBL/GenBank/DDBJ databases">
        <title>WGS assembly of Manihot esculenta.</title>
        <authorList>
            <person name="Bredeson J.V."/>
            <person name="Prochnik S.E."/>
            <person name="Lyons J.B."/>
            <person name="Schmutz J."/>
            <person name="Grimwood J."/>
            <person name="Vrebalov J."/>
            <person name="Bart R.S."/>
            <person name="Amuge T."/>
            <person name="Ferguson M.E."/>
            <person name="Green R."/>
            <person name="Putnam N."/>
            <person name="Stites J."/>
            <person name="Rounsley S."/>
            <person name="Rokhsar D.S."/>
        </authorList>
    </citation>
    <scope>NUCLEOTIDE SEQUENCE [LARGE SCALE GENOMIC DNA]</scope>
    <source>
        <tissue evidence="1">Leaf</tissue>
    </source>
</reference>
<evidence type="ECO:0000313" key="1">
    <source>
        <dbReference type="EMBL" id="OAY54442.1"/>
    </source>
</evidence>
<dbReference type="EMBL" id="CM004389">
    <property type="protein sequence ID" value="OAY54442.1"/>
    <property type="molecule type" value="Genomic_DNA"/>
</dbReference>
<proteinExistence type="predicted"/>
<accession>A0A2C9W5F6</accession>
<name>A0A2C9W5F6_MANES</name>
<dbReference type="AlphaFoldDB" id="A0A2C9W5F6"/>